<evidence type="ECO:0000259" key="10">
    <source>
        <dbReference type="Pfam" id="PF00561"/>
    </source>
</evidence>
<evidence type="ECO:0000313" key="11">
    <source>
        <dbReference type="EMBL" id="QVI24943.1"/>
    </source>
</evidence>
<dbReference type="Gene3D" id="3.40.50.1820">
    <property type="entry name" value="alpha/beta hydrolase"/>
    <property type="match status" value="1"/>
</dbReference>
<keyword evidence="4 8" id="KW-0031">Aminopeptidase</keyword>
<dbReference type="InterPro" id="IPR000073">
    <property type="entry name" value="AB_hydrolase_1"/>
</dbReference>
<dbReference type="PRINTS" id="PR00793">
    <property type="entry name" value="PROAMNOPTASE"/>
</dbReference>
<comment type="subcellular location">
    <subcellularLocation>
        <location evidence="2 8">Cytoplasm</location>
    </subcellularLocation>
</comment>
<dbReference type="PANTHER" id="PTHR43722:SF1">
    <property type="entry name" value="PROLINE IMINOPEPTIDASE"/>
    <property type="match status" value="1"/>
</dbReference>
<reference evidence="11 12" key="1">
    <citation type="submission" date="2021-04" db="EMBL/GenBank/DDBJ databases">
        <title>Nocardia tengchongensis.</title>
        <authorList>
            <person name="Zhuang k."/>
            <person name="Ran Y."/>
            <person name="Li W."/>
        </authorList>
    </citation>
    <scope>NUCLEOTIDE SEQUENCE [LARGE SCALE GENOMIC DNA]</scope>
    <source>
        <strain evidence="11 12">CFH S0057</strain>
    </source>
</reference>
<dbReference type="Pfam" id="PF00561">
    <property type="entry name" value="Abhydrolase_1"/>
    <property type="match status" value="1"/>
</dbReference>
<evidence type="ECO:0000256" key="3">
    <source>
        <dbReference type="ARBA" id="ARBA00010088"/>
    </source>
</evidence>
<evidence type="ECO:0000256" key="6">
    <source>
        <dbReference type="ARBA" id="ARBA00022670"/>
    </source>
</evidence>
<evidence type="ECO:0000256" key="8">
    <source>
        <dbReference type="PIRNR" id="PIRNR006431"/>
    </source>
</evidence>
<dbReference type="SUPFAM" id="SSF53474">
    <property type="entry name" value="alpha/beta-Hydrolases"/>
    <property type="match status" value="1"/>
</dbReference>
<keyword evidence="5 8" id="KW-0963">Cytoplasm</keyword>
<dbReference type="GO" id="GO:0004177">
    <property type="term" value="F:aminopeptidase activity"/>
    <property type="evidence" value="ECO:0007669"/>
    <property type="project" value="UniProtKB-KW"/>
</dbReference>
<evidence type="ECO:0000256" key="1">
    <source>
        <dbReference type="ARBA" id="ARBA00001585"/>
    </source>
</evidence>
<evidence type="ECO:0000256" key="4">
    <source>
        <dbReference type="ARBA" id="ARBA00022438"/>
    </source>
</evidence>
<accession>A0ABX8CYK6</accession>
<dbReference type="InterPro" id="IPR002410">
    <property type="entry name" value="Peptidase_S33"/>
</dbReference>
<evidence type="ECO:0000256" key="7">
    <source>
        <dbReference type="ARBA" id="ARBA00022801"/>
    </source>
</evidence>
<dbReference type="EC" id="3.4.11.5" evidence="8 9"/>
<feature type="domain" description="AB hydrolase-1" evidence="10">
    <location>
        <begin position="38"/>
        <end position="295"/>
    </location>
</feature>
<dbReference type="Proteomes" id="UP000683310">
    <property type="component" value="Chromosome"/>
</dbReference>
<evidence type="ECO:0000313" key="12">
    <source>
        <dbReference type="Proteomes" id="UP000683310"/>
    </source>
</evidence>
<dbReference type="NCBIfam" id="TIGR01249">
    <property type="entry name" value="pro_imino_pep_1"/>
    <property type="match status" value="1"/>
</dbReference>
<organism evidence="11 12">
    <name type="scientific">Nocardia tengchongensis</name>
    <dbReference type="NCBI Taxonomy" id="2055889"/>
    <lineage>
        <taxon>Bacteria</taxon>
        <taxon>Bacillati</taxon>
        <taxon>Actinomycetota</taxon>
        <taxon>Actinomycetes</taxon>
        <taxon>Mycobacteriales</taxon>
        <taxon>Nocardiaceae</taxon>
        <taxon>Nocardia</taxon>
    </lineage>
</organism>
<name>A0ABX8CYK6_9NOCA</name>
<evidence type="ECO:0000256" key="5">
    <source>
        <dbReference type="ARBA" id="ARBA00022490"/>
    </source>
</evidence>
<dbReference type="PIRSF" id="PIRSF006431">
    <property type="entry name" value="Pept_S33"/>
    <property type="match status" value="1"/>
</dbReference>
<comment type="similarity">
    <text evidence="3 8 9">Belongs to the peptidase S33 family.</text>
</comment>
<dbReference type="EMBL" id="CP074371">
    <property type="protein sequence ID" value="QVI24943.1"/>
    <property type="molecule type" value="Genomic_DNA"/>
</dbReference>
<dbReference type="InterPro" id="IPR029058">
    <property type="entry name" value="AB_hydrolase_fold"/>
</dbReference>
<keyword evidence="7 8" id="KW-0378">Hydrolase</keyword>
<protein>
    <recommendedName>
        <fullName evidence="8 9">Proline iminopeptidase</fullName>
        <shortName evidence="8">PIP</shortName>
        <ecNumber evidence="8 9">3.4.11.5</ecNumber>
    </recommendedName>
    <alternativeName>
        <fullName evidence="8">Prolyl aminopeptidase</fullName>
    </alternativeName>
</protein>
<keyword evidence="12" id="KW-1185">Reference proteome</keyword>
<keyword evidence="6 8" id="KW-0645">Protease</keyword>
<evidence type="ECO:0000256" key="9">
    <source>
        <dbReference type="RuleBase" id="RU003421"/>
    </source>
</evidence>
<dbReference type="InterPro" id="IPR005944">
    <property type="entry name" value="Pro_iminopeptidase"/>
</dbReference>
<sequence>MTGEFAPIEPYASGMLPVGDGHEIYWEASGNPDGKPALYLHGGPGGGMGAGYRRRFDPEKYLIVGFEQRGCGRSRPLAEPDVVALATNTTRHLIADIEALRGHLGVRQWLINGVSWGTTLALAYAQAHPGRVSELVLMATTLTTPDAVEWITETVGCLFPVEWDAFRTASGASPGQRLVDAYYEMLTGPDEQTRARAVDAWAAWEDAHVSLGQTTSAGHHDPLWQQTFVVLTVHYWKHAAFLGASELRDKMSALSGIPAVLIQGKLDVSGPAAAAWDLHKAWPGSRFVLIEDEGHGGPKMVQEMIEAIAEFGDKH</sequence>
<proteinExistence type="inferred from homology"/>
<gene>
    <name evidence="11" type="primary">pip</name>
    <name evidence="11" type="ORF">KHQ06_17240</name>
</gene>
<comment type="catalytic activity">
    <reaction evidence="1 8 9">
        <text>Release of N-terminal proline from a peptide.</text>
        <dbReference type="EC" id="3.4.11.5"/>
    </reaction>
</comment>
<dbReference type="PANTHER" id="PTHR43722">
    <property type="entry name" value="PROLINE IMINOPEPTIDASE"/>
    <property type="match status" value="1"/>
</dbReference>
<evidence type="ECO:0000256" key="2">
    <source>
        <dbReference type="ARBA" id="ARBA00004496"/>
    </source>
</evidence>